<dbReference type="SMART" id="SM00570">
    <property type="entry name" value="AWS"/>
    <property type="match status" value="1"/>
</dbReference>
<feature type="domain" description="AWS" evidence="18">
    <location>
        <begin position="54"/>
        <end position="109"/>
    </location>
</feature>
<evidence type="ECO:0000256" key="5">
    <source>
        <dbReference type="ARBA" id="ARBA00022454"/>
    </source>
</evidence>
<evidence type="ECO:0000313" key="19">
    <source>
        <dbReference type="EMBL" id="KZO97496.1"/>
    </source>
</evidence>
<evidence type="ECO:0000256" key="15">
    <source>
        <dbReference type="SAM" id="MobiDB-lite"/>
    </source>
</evidence>
<keyword evidence="20" id="KW-1185">Reference proteome</keyword>
<feature type="domain" description="SET" evidence="16">
    <location>
        <begin position="111"/>
        <end position="228"/>
    </location>
</feature>
<sequence length="728" mass="81546">MPVGDDLDIARTVSKGPQLITHLPRAHDDALRSFIELPDNTYQYSTLGRSRQKDDCMVCDCQYEYGADPPEVACGHGSDCINRLTQVECLEDECRCRSHCQNQRFQRKQHADIEIVLTEKKGYGLRAATDLLPDAFIYEYIGQVVNQPTFLKRMREYADEGVKHFYFMMLQKEEYIDATKKGGIGRFANHSCNPNCYVAKWVVGPRVRMGIFAKRKILEGEELTFNYNVDRYGHDAQPCYCGEPNCVGFIGGKTQTDLAGMDDLYLDALGIVDDVEKLNLKGTKKKSSRKLDEDYMPILRAVDESEVPKVVAALRQATHGRIVQKLLTRIRMTDDEEVQRRLMRMHGYNIMAGILEDFSEDEELVFLALESMSLWSLQTRNKVEDAHLEELVTKYVESENEKLRNLANELLPRWAALPTAYRIPKRAWKPTDEGGEPSNPNHSRPATSVATPTSPRPSKRIRLDEEIPVSAIAFQPMGFKFSGPSPLARTSSASTPRPTPALATATQPAALPQPIRAELAAIIAQAAAAATTVTISSETTTPSHMAKRSHRPSNRPSDTSRSKAGDATSREKRMSRLVSETVVQCMSRHIAKHSMQLEREDFKRHAKDLTNLIVEKEKRSSNYSTAKLDKLSDEKQTKMRKFVKAYLAKLHHRAKTRIARTPLTLHESSGTPEDGNDSTVVLNGGTMGLSTSLTPDEPPPNDDVPYSSDEENEAQDMGLANSRSPSSL</sequence>
<dbReference type="GO" id="GO:0032259">
    <property type="term" value="P:methylation"/>
    <property type="evidence" value="ECO:0007669"/>
    <property type="project" value="UniProtKB-KW"/>
</dbReference>
<evidence type="ECO:0000313" key="20">
    <source>
        <dbReference type="Proteomes" id="UP000076738"/>
    </source>
</evidence>
<evidence type="ECO:0000256" key="11">
    <source>
        <dbReference type="ARBA" id="ARBA00023163"/>
    </source>
</evidence>
<keyword evidence="10" id="KW-0805">Transcription regulation</keyword>
<dbReference type="InterPro" id="IPR050777">
    <property type="entry name" value="SET2_Histone-Lys_MeTrsfase"/>
</dbReference>
<dbReference type="SUPFAM" id="SSF82199">
    <property type="entry name" value="SET domain"/>
    <property type="match status" value="1"/>
</dbReference>
<protein>
    <recommendedName>
        <fullName evidence="4">Histone-lysine N-methyltransferase, H3 lysine-36 specific</fullName>
        <ecNumber evidence="3">2.1.1.359</ecNumber>
    </recommendedName>
    <alternativeName>
        <fullName evidence="13">SET domain-containing protein 2</fullName>
    </alternativeName>
</protein>
<evidence type="ECO:0000256" key="7">
    <source>
        <dbReference type="ARBA" id="ARBA00022603"/>
    </source>
</evidence>
<dbReference type="CDD" id="cd19172">
    <property type="entry name" value="SET_SETD2"/>
    <property type="match status" value="1"/>
</dbReference>
<dbReference type="Gene3D" id="1.10.1740.100">
    <property type="entry name" value="Set2, Rpb1 interacting domain"/>
    <property type="match status" value="1"/>
</dbReference>
<evidence type="ECO:0000259" key="17">
    <source>
        <dbReference type="PROSITE" id="PS50868"/>
    </source>
</evidence>
<evidence type="ECO:0000256" key="13">
    <source>
        <dbReference type="ARBA" id="ARBA00030091"/>
    </source>
</evidence>
<dbReference type="PROSITE" id="PS50280">
    <property type="entry name" value="SET"/>
    <property type="match status" value="1"/>
</dbReference>
<dbReference type="PROSITE" id="PS51215">
    <property type="entry name" value="AWS"/>
    <property type="match status" value="1"/>
</dbReference>
<feature type="compositionally biased region" description="Low complexity" evidence="15">
    <location>
        <begin position="488"/>
        <end position="506"/>
    </location>
</feature>
<evidence type="ECO:0000256" key="14">
    <source>
        <dbReference type="ARBA" id="ARBA00047545"/>
    </source>
</evidence>
<evidence type="ECO:0000259" key="18">
    <source>
        <dbReference type="PROSITE" id="PS51215"/>
    </source>
</evidence>
<keyword evidence="11" id="KW-0804">Transcription</keyword>
<accession>A0A167N9Y3</accession>
<dbReference type="Pfam" id="PF08236">
    <property type="entry name" value="SRI"/>
    <property type="match status" value="1"/>
</dbReference>
<proteinExistence type="predicted"/>
<comment type="subcellular location">
    <subcellularLocation>
        <location evidence="2">Chromosome</location>
    </subcellularLocation>
    <subcellularLocation>
        <location evidence="1">Nucleus</location>
    </subcellularLocation>
</comment>
<dbReference type="InterPro" id="IPR001214">
    <property type="entry name" value="SET_dom"/>
</dbReference>
<dbReference type="OrthoDB" id="422362at2759"/>
<dbReference type="AlphaFoldDB" id="A0A167N9Y3"/>
<dbReference type="STRING" id="1330018.A0A167N9Y3"/>
<feature type="compositionally biased region" description="Polar residues" evidence="15">
    <location>
        <begin position="666"/>
        <end position="681"/>
    </location>
</feature>
<dbReference type="Proteomes" id="UP000076738">
    <property type="component" value="Unassembled WGS sequence"/>
</dbReference>
<dbReference type="InterPro" id="IPR006560">
    <property type="entry name" value="AWS_dom"/>
</dbReference>
<feature type="region of interest" description="Disordered" evidence="15">
    <location>
        <begin position="534"/>
        <end position="576"/>
    </location>
</feature>
<feature type="region of interest" description="Disordered" evidence="15">
    <location>
        <begin position="483"/>
        <end position="506"/>
    </location>
</feature>
<evidence type="ECO:0000259" key="16">
    <source>
        <dbReference type="PROSITE" id="PS50280"/>
    </source>
</evidence>
<dbReference type="PROSITE" id="PS51568">
    <property type="entry name" value="SAM_MT43_SET2_1"/>
    <property type="match status" value="1"/>
</dbReference>
<keyword evidence="6" id="KW-0678">Repressor</keyword>
<dbReference type="GO" id="GO:0005634">
    <property type="term" value="C:nucleus"/>
    <property type="evidence" value="ECO:0007669"/>
    <property type="project" value="UniProtKB-SubCell"/>
</dbReference>
<dbReference type="PROSITE" id="PS50868">
    <property type="entry name" value="POST_SET"/>
    <property type="match status" value="1"/>
</dbReference>
<keyword evidence="9" id="KW-0949">S-adenosyl-L-methionine</keyword>
<keyword evidence="7" id="KW-0489">Methyltransferase</keyword>
<dbReference type="InterPro" id="IPR046341">
    <property type="entry name" value="SET_dom_sf"/>
</dbReference>
<dbReference type="PANTHER" id="PTHR22884">
    <property type="entry name" value="SET DOMAIN PROTEINS"/>
    <property type="match status" value="1"/>
</dbReference>
<dbReference type="GO" id="GO:0005694">
    <property type="term" value="C:chromosome"/>
    <property type="evidence" value="ECO:0007669"/>
    <property type="project" value="UniProtKB-SubCell"/>
</dbReference>
<dbReference type="InterPro" id="IPR038190">
    <property type="entry name" value="SRI_sf"/>
</dbReference>
<keyword evidence="12" id="KW-0539">Nucleus</keyword>
<feature type="compositionally biased region" description="Polar residues" evidence="15">
    <location>
        <begin position="438"/>
        <end position="453"/>
    </location>
</feature>
<dbReference type="Gene3D" id="2.170.270.10">
    <property type="entry name" value="SET domain"/>
    <property type="match status" value="1"/>
</dbReference>
<evidence type="ECO:0000256" key="8">
    <source>
        <dbReference type="ARBA" id="ARBA00022679"/>
    </source>
</evidence>
<feature type="region of interest" description="Disordered" evidence="15">
    <location>
        <begin position="663"/>
        <end position="728"/>
    </location>
</feature>
<evidence type="ECO:0000256" key="1">
    <source>
        <dbReference type="ARBA" id="ARBA00004123"/>
    </source>
</evidence>
<feature type="compositionally biased region" description="Basic and acidic residues" evidence="15">
    <location>
        <begin position="558"/>
        <end position="574"/>
    </location>
</feature>
<evidence type="ECO:0000256" key="10">
    <source>
        <dbReference type="ARBA" id="ARBA00023015"/>
    </source>
</evidence>
<dbReference type="SMART" id="SM00317">
    <property type="entry name" value="SET"/>
    <property type="match status" value="1"/>
</dbReference>
<feature type="region of interest" description="Disordered" evidence="15">
    <location>
        <begin position="427"/>
        <end position="463"/>
    </location>
</feature>
<evidence type="ECO:0000256" key="3">
    <source>
        <dbReference type="ARBA" id="ARBA00012178"/>
    </source>
</evidence>
<dbReference type="GO" id="GO:0006355">
    <property type="term" value="P:regulation of DNA-templated transcription"/>
    <property type="evidence" value="ECO:0007669"/>
    <property type="project" value="InterPro"/>
</dbReference>
<dbReference type="SMART" id="SM00508">
    <property type="entry name" value="PostSET"/>
    <property type="match status" value="1"/>
</dbReference>
<dbReference type="Pfam" id="PF17907">
    <property type="entry name" value="AWS"/>
    <property type="match status" value="1"/>
</dbReference>
<evidence type="ECO:0000256" key="9">
    <source>
        <dbReference type="ARBA" id="ARBA00022691"/>
    </source>
</evidence>
<organism evidence="19 20">
    <name type="scientific">Calocera viscosa (strain TUFC12733)</name>
    <dbReference type="NCBI Taxonomy" id="1330018"/>
    <lineage>
        <taxon>Eukaryota</taxon>
        <taxon>Fungi</taxon>
        <taxon>Dikarya</taxon>
        <taxon>Basidiomycota</taxon>
        <taxon>Agaricomycotina</taxon>
        <taxon>Dacrymycetes</taxon>
        <taxon>Dacrymycetales</taxon>
        <taxon>Dacrymycetaceae</taxon>
        <taxon>Calocera</taxon>
    </lineage>
</organism>
<dbReference type="EMBL" id="KV417279">
    <property type="protein sequence ID" value="KZO97496.1"/>
    <property type="molecule type" value="Genomic_DNA"/>
</dbReference>
<dbReference type="EC" id="2.1.1.359" evidence="3"/>
<dbReference type="GO" id="GO:0140955">
    <property type="term" value="F:histone H3K36 trimethyltransferase activity"/>
    <property type="evidence" value="ECO:0007669"/>
    <property type="project" value="UniProtKB-EC"/>
</dbReference>
<evidence type="ECO:0000256" key="6">
    <source>
        <dbReference type="ARBA" id="ARBA00022491"/>
    </source>
</evidence>
<keyword evidence="8" id="KW-0808">Transferase</keyword>
<evidence type="ECO:0000256" key="12">
    <source>
        <dbReference type="ARBA" id="ARBA00023242"/>
    </source>
</evidence>
<comment type="catalytic activity">
    <reaction evidence="14">
        <text>L-lysyl(36)-[histone H3] + 3 S-adenosyl-L-methionine = N(6),N(6),N(6)-trimethyl-L-lysyl(36)-[histone H3] + 3 S-adenosyl-L-homocysteine + 3 H(+)</text>
        <dbReference type="Rhea" id="RHEA:60324"/>
        <dbReference type="Rhea" id="RHEA-COMP:9785"/>
        <dbReference type="Rhea" id="RHEA-COMP:15536"/>
        <dbReference type="ChEBI" id="CHEBI:15378"/>
        <dbReference type="ChEBI" id="CHEBI:29969"/>
        <dbReference type="ChEBI" id="CHEBI:57856"/>
        <dbReference type="ChEBI" id="CHEBI:59789"/>
        <dbReference type="ChEBI" id="CHEBI:61961"/>
        <dbReference type="EC" id="2.1.1.359"/>
    </reaction>
</comment>
<evidence type="ECO:0000256" key="2">
    <source>
        <dbReference type="ARBA" id="ARBA00004286"/>
    </source>
</evidence>
<gene>
    <name evidence="19" type="ORF">CALVIDRAFT_597423</name>
</gene>
<keyword evidence="5" id="KW-0158">Chromosome</keyword>
<feature type="domain" description="Post-SET" evidence="17">
    <location>
        <begin position="235"/>
        <end position="251"/>
    </location>
</feature>
<dbReference type="InterPro" id="IPR025788">
    <property type="entry name" value="Set2_fungi"/>
</dbReference>
<name>A0A167N9Y3_CALVF</name>
<dbReference type="InterPro" id="IPR013257">
    <property type="entry name" value="SRI"/>
</dbReference>
<dbReference type="InterPro" id="IPR044437">
    <property type="entry name" value="SETD2/Set2_SET"/>
</dbReference>
<evidence type="ECO:0000256" key="4">
    <source>
        <dbReference type="ARBA" id="ARBA00018028"/>
    </source>
</evidence>
<dbReference type="Pfam" id="PF00856">
    <property type="entry name" value="SET"/>
    <property type="match status" value="1"/>
</dbReference>
<reference evidence="19 20" key="1">
    <citation type="journal article" date="2016" name="Mol. Biol. Evol.">
        <title>Comparative Genomics of Early-Diverging Mushroom-Forming Fungi Provides Insights into the Origins of Lignocellulose Decay Capabilities.</title>
        <authorList>
            <person name="Nagy L.G."/>
            <person name="Riley R."/>
            <person name="Tritt A."/>
            <person name="Adam C."/>
            <person name="Daum C."/>
            <person name="Floudas D."/>
            <person name="Sun H."/>
            <person name="Yadav J.S."/>
            <person name="Pangilinan J."/>
            <person name="Larsson K.H."/>
            <person name="Matsuura K."/>
            <person name="Barry K."/>
            <person name="Labutti K."/>
            <person name="Kuo R."/>
            <person name="Ohm R.A."/>
            <person name="Bhattacharya S.S."/>
            <person name="Shirouzu T."/>
            <person name="Yoshinaga Y."/>
            <person name="Martin F.M."/>
            <person name="Grigoriev I.V."/>
            <person name="Hibbett D.S."/>
        </authorList>
    </citation>
    <scope>NUCLEOTIDE SEQUENCE [LARGE SCALE GENOMIC DNA]</scope>
    <source>
        <strain evidence="19 20">TUFC12733</strain>
    </source>
</reference>
<dbReference type="InterPro" id="IPR003616">
    <property type="entry name" value="Post-SET_dom"/>
</dbReference>